<proteinExistence type="predicted"/>
<dbReference type="Pfam" id="PF10014">
    <property type="entry name" value="2OG-Fe_Oxy_2"/>
    <property type="match status" value="1"/>
</dbReference>
<gene>
    <name evidence="1" type="ORF">EURHEDRAFT_410986</name>
</gene>
<dbReference type="HOGENOM" id="CLU_054080_0_0_1"/>
<evidence type="ECO:0000313" key="1">
    <source>
        <dbReference type="EMBL" id="EYE96475.1"/>
    </source>
</evidence>
<dbReference type="GO" id="GO:0051213">
    <property type="term" value="F:dioxygenase activity"/>
    <property type="evidence" value="ECO:0007669"/>
    <property type="project" value="InterPro"/>
</dbReference>
<dbReference type="Gene3D" id="2.60.120.620">
    <property type="entry name" value="q2cbj1_9rhob like domain"/>
    <property type="match status" value="1"/>
</dbReference>
<dbReference type="AlphaFoldDB" id="A0A017SJI2"/>
<dbReference type="RefSeq" id="XP_040640163.1">
    <property type="nucleotide sequence ID" value="XM_040781494.1"/>
</dbReference>
<evidence type="ECO:0000313" key="2">
    <source>
        <dbReference type="Proteomes" id="UP000019804"/>
    </source>
</evidence>
<dbReference type="EMBL" id="KK088418">
    <property type="protein sequence ID" value="EYE96475.1"/>
    <property type="molecule type" value="Genomic_DNA"/>
</dbReference>
<dbReference type="GeneID" id="63696618"/>
<dbReference type="InterPro" id="IPR018724">
    <property type="entry name" value="2OG-Fe_dioxygenase"/>
</dbReference>
<reference evidence="2" key="1">
    <citation type="journal article" date="2014" name="Nat. Commun.">
        <title>Genomic adaptations of the halophilic Dead Sea filamentous fungus Eurotium rubrum.</title>
        <authorList>
            <person name="Kis-Papo T."/>
            <person name="Weig A.R."/>
            <person name="Riley R."/>
            <person name="Persoh D."/>
            <person name="Salamov A."/>
            <person name="Sun H."/>
            <person name="Lipzen A."/>
            <person name="Wasser S.P."/>
            <person name="Rambold G."/>
            <person name="Grigoriev I.V."/>
            <person name="Nevo E."/>
        </authorList>
    </citation>
    <scope>NUCLEOTIDE SEQUENCE [LARGE SCALE GENOMIC DNA]</scope>
    <source>
        <strain evidence="2">CBS 135680</strain>
    </source>
</reference>
<dbReference type="Proteomes" id="UP000019804">
    <property type="component" value="Unassembled WGS sequence"/>
</dbReference>
<dbReference type="OrthoDB" id="5307791at2759"/>
<organism evidence="1 2">
    <name type="scientific">Aspergillus ruber (strain CBS 135680)</name>
    <dbReference type="NCBI Taxonomy" id="1388766"/>
    <lineage>
        <taxon>Eukaryota</taxon>
        <taxon>Fungi</taxon>
        <taxon>Dikarya</taxon>
        <taxon>Ascomycota</taxon>
        <taxon>Pezizomycotina</taxon>
        <taxon>Eurotiomycetes</taxon>
        <taxon>Eurotiomycetidae</taxon>
        <taxon>Eurotiales</taxon>
        <taxon>Aspergillaceae</taxon>
        <taxon>Aspergillus</taxon>
        <taxon>Aspergillus subgen. Aspergillus</taxon>
    </lineage>
</organism>
<evidence type="ECO:0008006" key="3">
    <source>
        <dbReference type="Google" id="ProtNLM"/>
    </source>
</evidence>
<name>A0A017SJI2_ASPRC</name>
<dbReference type="STRING" id="1388766.A0A017SJI2"/>
<sequence length="325" mass="36900">MTTTTTANGPRTPCQRKPHTLNIHDQRYNAHFYSAIASIMALRQTYLKNRFIFVRGEDMIPILKGLGATNEDFDYVQLVSDLTGPDPTLDYRTVTHGRYSIDFASRSIQRLEQQPYTLTVQEDYRRHDSGVPRIFDETPAEMQGNTVVQALLLFKALIFQDIPVTPRDHLDYSAPNWITTLFNARTHTDARAGLQGEPALEGVHSDGSDHTMTVFLGSDNMRPDSAVTFMHDNQETTGVALSQTNPTLIRARVQHRGFLDTLVFVDHDFKHSVTSVYAVDEERVAVRDMLVVFTRKPKVEGHVSGYADTMRVHQREPLEVPMWLP</sequence>
<accession>A0A017SJI2</accession>
<protein>
    <recommendedName>
        <fullName evidence="3">2OG-Fe dioxygenase-domain-containing protein</fullName>
    </recommendedName>
</protein>
<keyword evidence="2" id="KW-1185">Reference proteome</keyword>